<dbReference type="CDD" id="cd04277">
    <property type="entry name" value="ZnMc_serralysin_like"/>
    <property type="match status" value="1"/>
</dbReference>
<reference evidence="6 7" key="1">
    <citation type="submission" date="2019-12" db="EMBL/GenBank/DDBJ databases">
        <authorList>
            <person name="Yuan C.-G."/>
        </authorList>
    </citation>
    <scope>NUCLEOTIDE SEQUENCE [LARGE SCALE GENOMIC DNA]</scope>
    <source>
        <strain evidence="6 7">KCTC 23863</strain>
    </source>
</reference>
<dbReference type="RefSeq" id="WP_160885713.1">
    <property type="nucleotide sequence ID" value="NZ_WURB01000012.1"/>
</dbReference>
<keyword evidence="3" id="KW-0378">Hydrolase</keyword>
<dbReference type="EMBL" id="WURB01000012">
    <property type="protein sequence ID" value="MXQ13088.1"/>
    <property type="molecule type" value="Genomic_DNA"/>
</dbReference>
<dbReference type="AlphaFoldDB" id="A0A7X3MTQ9"/>
<dbReference type="InterPro" id="IPR034033">
    <property type="entry name" value="Serralysin-like"/>
</dbReference>
<keyword evidence="2" id="KW-0479">Metal-binding</keyword>
<evidence type="ECO:0000313" key="7">
    <source>
        <dbReference type="Proteomes" id="UP000436483"/>
    </source>
</evidence>
<evidence type="ECO:0000256" key="4">
    <source>
        <dbReference type="ARBA" id="ARBA00022833"/>
    </source>
</evidence>
<keyword evidence="4" id="KW-0862">Zinc</keyword>
<dbReference type="GO" id="GO:0006508">
    <property type="term" value="P:proteolysis"/>
    <property type="evidence" value="ECO:0007669"/>
    <property type="project" value="UniProtKB-KW"/>
</dbReference>
<gene>
    <name evidence="6" type="ORF">GR328_16790</name>
</gene>
<dbReference type="InterPro" id="IPR006026">
    <property type="entry name" value="Peptidase_Metallo"/>
</dbReference>
<dbReference type="InterPro" id="IPR024079">
    <property type="entry name" value="MetalloPept_cat_dom_sf"/>
</dbReference>
<dbReference type="SUPFAM" id="SSF55486">
    <property type="entry name" value="Metalloproteases ('zincins'), catalytic domain"/>
    <property type="match status" value="1"/>
</dbReference>
<dbReference type="SMART" id="SM00235">
    <property type="entry name" value="ZnMc"/>
    <property type="match status" value="1"/>
</dbReference>
<evidence type="ECO:0000256" key="3">
    <source>
        <dbReference type="ARBA" id="ARBA00022801"/>
    </source>
</evidence>
<dbReference type="GO" id="GO:0008270">
    <property type="term" value="F:zinc ion binding"/>
    <property type="evidence" value="ECO:0007669"/>
    <property type="project" value="InterPro"/>
</dbReference>
<accession>A0A7X3MTQ9</accession>
<name>A0A7X3MTQ9_9HYPH</name>
<evidence type="ECO:0000313" key="6">
    <source>
        <dbReference type="EMBL" id="MXQ13088.1"/>
    </source>
</evidence>
<feature type="non-terminal residue" evidence="6">
    <location>
        <position position="203"/>
    </location>
</feature>
<evidence type="ECO:0000256" key="2">
    <source>
        <dbReference type="ARBA" id="ARBA00022723"/>
    </source>
</evidence>
<keyword evidence="7" id="KW-1185">Reference proteome</keyword>
<reference evidence="6 7" key="2">
    <citation type="submission" date="2020-01" db="EMBL/GenBank/DDBJ databases">
        <title>Microvirga sp. nov., an arsenate reduction bacterium isolated from Tibet hotspring sediments.</title>
        <authorList>
            <person name="Xian W.-D."/>
            <person name="Li W.-J."/>
        </authorList>
    </citation>
    <scope>NUCLEOTIDE SEQUENCE [LARGE SCALE GENOMIC DNA]</scope>
    <source>
        <strain evidence="6 7">KCTC 23863</strain>
    </source>
</reference>
<dbReference type="InterPro" id="IPR001818">
    <property type="entry name" value="Pept_M10_metallopeptidase"/>
</dbReference>
<dbReference type="GO" id="GO:0004222">
    <property type="term" value="F:metalloendopeptidase activity"/>
    <property type="evidence" value="ECO:0007669"/>
    <property type="project" value="InterPro"/>
</dbReference>
<feature type="domain" description="Peptidase metallopeptidase" evidence="5">
    <location>
        <begin position="20"/>
        <end position="202"/>
    </location>
</feature>
<proteinExistence type="predicted"/>
<dbReference type="Proteomes" id="UP000436483">
    <property type="component" value="Unassembled WGS sequence"/>
</dbReference>
<organism evidence="6 7">
    <name type="scientific">Microvirga makkahensis</name>
    <dbReference type="NCBI Taxonomy" id="1128670"/>
    <lineage>
        <taxon>Bacteria</taxon>
        <taxon>Pseudomonadati</taxon>
        <taxon>Pseudomonadota</taxon>
        <taxon>Alphaproteobacteria</taxon>
        <taxon>Hyphomicrobiales</taxon>
        <taxon>Methylobacteriaceae</taxon>
        <taxon>Microvirga</taxon>
    </lineage>
</organism>
<keyword evidence="6" id="KW-0482">Metalloprotease</keyword>
<dbReference type="OrthoDB" id="223957at2"/>
<protein>
    <submittedName>
        <fullName evidence="6">Matrixin family metalloprotease</fullName>
    </submittedName>
</protein>
<dbReference type="Pfam" id="PF00413">
    <property type="entry name" value="Peptidase_M10"/>
    <property type="match status" value="1"/>
</dbReference>
<sequence length="203" mass="22194">MPAINSYSPTGNAYIDGVLGDHKWAVNSFTYSFPTSGSYYGSGYGSGENVTNFGALNANQQAMVRSDLKMYASVANLSFTEISETSSQHADLRFAMSDKPSTAWAYFPTTAAEGGDTWFNNSDGYYNTPVKGNYASLTILHEIGHALGLEHAHEHFVMPADRDSMEYTVMSYRSYVGASTTSGYVNETWGYAQSLMMYDIAAL</sequence>
<evidence type="ECO:0000256" key="1">
    <source>
        <dbReference type="ARBA" id="ARBA00022670"/>
    </source>
</evidence>
<dbReference type="GO" id="GO:0031012">
    <property type="term" value="C:extracellular matrix"/>
    <property type="evidence" value="ECO:0007669"/>
    <property type="project" value="InterPro"/>
</dbReference>
<evidence type="ECO:0000259" key="5">
    <source>
        <dbReference type="SMART" id="SM00235"/>
    </source>
</evidence>
<comment type="caution">
    <text evidence="6">The sequence shown here is derived from an EMBL/GenBank/DDBJ whole genome shotgun (WGS) entry which is preliminary data.</text>
</comment>
<dbReference type="Gene3D" id="3.40.390.10">
    <property type="entry name" value="Collagenase (Catalytic Domain)"/>
    <property type="match status" value="1"/>
</dbReference>
<keyword evidence="1 6" id="KW-0645">Protease</keyword>